<comment type="caution">
    <text evidence="1">The sequence shown here is derived from an EMBL/GenBank/DDBJ whole genome shotgun (WGS) entry which is preliminary data.</text>
</comment>
<dbReference type="Proteomes" id="UP000541154">
    <property type="component" value="Unassembled WGS sequence"/>
</dbReference>
<gene>
    <name evidence="1" type="ORF">ETB97_000200</name>
</gene>
<dbReference type="EMBL" id="SPNV01000010">
    <property type="protein sequence ID" value="KAF5866236.1"/>
    <property type="molecule type" value="Genomic_DNA"/>
</dbReference>
<proteinExistence type="predicted"/>
<organism evidence="1 2">
    <name type="scientific">Petromyces alliaceus</name>
    <name type="common">Aspergillus alliaceus</name>
    <dbReference type="NCBI Taxonomy" id="209559"/>
    <lineage>
        <taxon>Eukaryota</taxon>
        <taxon>Fungi</taxon>
        <taxon>Dikarya</taxon>
        <taxon>Ascomycota</taxon>
        <taxon>Pezizomycotina</taxon>
        <taxon>Eurotiomycetes</taxon>
        <taxon>Eurotiomycetidae</taxon>
        <taxon>Eurotiales</taxon>
        <taxon>Aspergillaceae</taxon>
        <taxon>Aspergillus</taxon>
        <taxon>Aspergillus subgen. Circumdati</taxon>
    </lineage>
</organism>
<protein>
    <submittedName>
        <fullName evidence="1">Uncharacterized protein</fullName>
    </submittedName>
</protein>
<evidence type="ECO:0000313" key="1">
    <source>
        <dbReference type="EMBL" id="KAF5866236.1"/>
    </source>
</evidence>
<keyword evidence="2" id="KW-1185">Reference proteome</keyword>
<sequence length="78" mass="8637">MASQGVPNDHVALNSYAHHHFYSPPDLGPYLPVWDSHELLPNPLPIAIFSKISRRWELDSTRSRAASFNIQPATSGGV</sequence>
<dbReference type="AlphaFoldDB" id="A0A8H6EB96"/>
<name>A0A8H6EB96_PETAA</name>
<reference evidence="1 2" key="1">
    <citation type="submission" date="2019-04" db="EMBL/GenBank/DDBJ databases">
        <title>Aspergillus burnettii sp. nov., novel species from soil in southeast Queensland.</title>
        <authorList>
            <person name="Gilchrist C.L.M."/>
            <person name="Pitt J.I."/>
            <person name="Lange L."/>
            <person name="Lacey H.J."/>
            <person name="Vuong D."/>
            <person name="Midgley D.J."/>
            <person name="Greenfield P."/>
            <person name="Bradbury M."/>
            <person name="Lacey E."/>
            <person name="Busk P.K."/>
            <person name="Pilgaard B."/>
            <person name="Chooi Y.H."/>
            <person name="Piggott A.M."/>
        </authorList>
    </citation>
    <scope>NUCLEOTIDE SEQUENCE [LARGE SCALE GENOMIC DNA]</scope>
    <source>
        <strain evidence="1 2">FRR 5400</strain>
    </source>
</reference>
<accession>A0A8H6EB96</accession>
<evidence type="ECO:0000313" key="2">
    <source>
        <dbReference type="Proteomes" id="UP000541154"/>
    </source>
</evidence>